<dbReference type="InterPro" id="IPR029710">
    <property type="entry name" value="LIG4"/>
</dbReference>
<evidence type="ECO:0000313" key="5">
    <source>
        <dbReference type="EMBL" id="AZK46383.1"/>
    </source>
</evidence>
<sequence>MKLKPVAPFEPIRSEILPAGPGWITQVKWDGVRMLTYYDGHEARLINRKGNERSKQYPEFMDLSSYCRADSIILDGEMIALNADRPSFHEIMRRDSLRREQEIRFAVKRIPAIYMIFDVLYYNGEWVINRTLAERQELLQEIIVPNAQLQLVPSYSDGESLFAVMKERGWEGVVSKRLDSTYAIGGKDGRWQKLKLGYDLYAVIGGATYRDGIMNALLLGLYDENGQFIYIGHTGSGKLNQDAWRSLTDQISVLMVEDRTFHNIPQRIKGAVWVQPLLTVKVQFMEWTPGGTLRHPVLQGMADIPPQSCSVTQNK</sequence>
<dbReference type="Pfam" id="PF01068">
    <property type="entry name" value="DNA_ligase_A_M"/>
    <property type="match status" value="1"/>
</dbReference>
<gene>
    <name evidence="5" type="ORF">EIM92_09510</name>
</gene>
<dbReference type="GO" id="GO:0006310">
    <property type="term" value="P:DNA recombination"/>
    <property type="evidence" value="ECO:0007669"/>
    <property type="project" value="InterPro"/>
</dbReference>
<dbReference type="GO" id="GO:0003910">
    <property type="term" value="F:DNA ligase (ATP) activity"/>
    <property type="evidence" value="ECO:0007669"/>
    <property type="project" value="UniProtKB-EC"/>
</dbReference>
<keyword evidence="2 5" id="KW-0436">Ligase</keyword>
<dbReference type="AlphaFoldDB" id="A0A3S8RUA3"/>
<evidence type="ECO:0000313" key="6">
    <source>
        <dbReference type="Proteomes" id="UP000273145"/>
    </source>
</evidence>
<keyword evidence="6" id="KW-1185">Reference proteome</keyword>
<dbReference type="InterPro" id="IPR012310">
    <property type="entry name" value="DNA_ligase_ATP-dep_cent"/>
</dbReference>
<dbReference type="Gene3D" id="3.30.1490.70">
    <property type="match status" value="1"/>
</dbReference>
<dbReference type="GO" id="GO:0006297">
    <property type="term" value="P:nucleotide-excision repair, DNA gap filling"/>
    <property type="evidence" value="ECO:0007669"/>
    <property type="project" value="TreeGrafter"/>
</dbReference>
<evidence type="ECO:0000259" key="4">
    <source>
        <dbReference type="PROSITE" id="PS50160"/>
    </source>
</evidence>
<dbReference type="OrthoDB" id="9802472at2"/>
<dbReference type="CDD" id="cd07971">
    <property type="entry name" value="OBF_DNA_ligase_LigD"/>
    <property type="match status" value="1"/>
</dbReference>
<dbReference type="GO" id="GO:0006303">
    <property type="term" value="P:double-strand break repair via nonhomologous end joining"/>
    <property type="evidence" value="ECO:0007669"/>
    <property type="project" value="TreeGrafter"/>
</dbReference>
<dbReference type="InterPro" id="IPR012309">
    <property type="entry name" value="DNA_ligase_ATP-dep_C"/>
</dbReference>
<accession>A0A3S8RUA3</accession>
<proteinExistence type="predicted"/>
<dbReference type="EC" id="6.5.1.1" evidence="1"/>
<dbReference type="RefSeq" id="WP_125082444.1">
    <property type="nucleotide sequence ID" value="NZ_CP034248.1"/>
</dbReference>
<dbReference type="InterPro" id="IPR012340">
    <property type="entry name" value="NA-bd_OB-fold"/>
</dbReference>
<dbReference type="Pfam" id="PF04679">
    <property type="entry name" value="DNA_ligase_A_C"/>
    <property type="match status" value="1"/>
</dbReference>
<dbReference type="Gene3D" id="2.40.50.140">
    <property type="entry name" value="Nucleic acid-binding proteins"/>
    <property type="match status" value="1"/>
</dbReference>
<dbReference type="Proteomes" id="UP000273145">
    <property type="component" value="Chromosome"/>
</dbReference>
<dbReference type="CDD" id="cd07906">
    <property type="entry name" value="Adenylation_DNA_ligase_LigD_LigC"/>
    <property type="match status" value="1"/>
</dbReference>
<dbReference type="Gene3D" id="3.30.470.30">
    <property type="entry name" value="DNA ligase/mRNA capping enzyme"/>
    <property type="match status" value="1"/>
</dbReference>
<dbReference type="PROSITE" id="PS00697">
    <property type="entry name" value="DNA_LIGASE_A1"/>
    <property type="match status" value="1"/>
</dbReference>
<evidence type="ECO:0000256" key="2">
    <source>
        <dbReference type="ARBA" id="ARBA00022598"/>
    </source>
</evidence>
<dbReference type="KEGG" id="plen:EIM92_09510"/>
<comment type="catalytic activity">
    <reaction evidence="3">
        <text>ATP + (deoxyribonucleotide)n-3'-hydroxyl + 5'-phospho-(deoxyribonucleotide)m = (deoxyribonucleotide)n+m + AMP + diphosphate.</text>
        <dbReference type="EC" id="6.5.1.1"/>
    </reaction>
</comment>
<protein>
    <recommendedName>
        <fullName evidence="1">DNA ligase (ATP)</fullName>
        <ecNumber evidence="1">6.5.1.1</ecNumber>
    </recommendedName>
</protein>
<dbReference type="SUPFAM" id="SSF56091">
    <property type="entry name" value="DNA ligase/mRNA capping enzyme, catalytic domain"/>
    <property type="match status" value="1"/>
</dbReference>
<dbReference type="SUPFAM" id="SSF50249">
    <property type="entry name" value="Nucleic acid-binding proteins"/>
    <property type="match status" value="1"/>
</dbReference>
<dbReference type="PANTHER" id="PTHR45997:SF1">
    <property type="entry name" value="DNA LIGASE 4"/>
    <property type="match status" value="1"/>
</dbReference>
<evidence type="ECO:0000256" key="3">
    <source>
        <dbReference type="ARBA" id="ARBA00034003"/>
    </source>
</evidence>
<dbReference type="EMBL" id="CP034248">
    <property type="protein sequence ID" value="AZK46383.1"/>
    <property type="molecule type" value="Genomic_DNA"/>
</dbReference>
<dbReference type="GO" id="GO:0005524">
    <property type="term" value="F:ATP binding"/>
    <property type="evidence" value="ECO:0007669"/>
    <property type="project" value="InterPro"/>
</dbReference>
<dbReference type="PANTHER" id="PTHR45997">
    <property type="entry name" value="DNA LIGASE 4"/>
    <property type="match status" value="1"/>
</dbReference>
<dbReference type="PROSITE" id="PS50160">
    <property type="entry name" value="DNA_LIGASE_A3"/>
    <property type="match status" value="1"/>
</dbReference>
<organism evidence="5 6">
    <name type="scientific">Paenibacillus lentus</name>
    <dbReference type="NCBI Taxonomy" id="1338368"/>
    <lineage>
        <taxon>Bacteria</taxon>
        <taxon>Bacillati</taxon>
        <taxon>Bacillota</taxon>
        <taxon>Bacilli</taxon>
        <taxon>Bacillales</taxon>
        <taxon>Paenibacillaceae</taxon>
        <taxon>Paenibacillus</taxon>
    </lineage>
</organism>
<name>A0A3S8RUA3_9BACL</name>
<feature type="domain" description="ATP-dependent DNA ligase family profile" evidence="4">
    <location>
        <begin position="105"/>
        <end position="223"/>
    </location>
</feature>
<evidence type="ECO:0000256" key="1">
    <source>
        <dbReference type="ARBA" id="ARBA00012727"/>
    </source>
</evidence>
<dbReference type="GO" id="GO:0003677">
    <property type="term" value="F:DNA binding"/>
    <property type="evidence" value="ECO:0007669"/>
    <property type="project" value="InterPro"/>
</dbReference>
<dbReference type="InterPro" id="IPR016059">
    <property type="entry name" value="DNA_ligase_ATP-dep_CS"/>
</dbReference>
<reference evidence="5 6" key="1">
    <citation type="submission" date="2018-11" db="EMBL/GenBank/DDBJ databases">
        <title>Genome sequencing of Paenibacillus lentus DSM25539(T).</title>
        <authorList>
            <person name="Kook J.-K."/>
            <person name="Park S.-N."/>
            <person name="Lim Y.K."/>
        </authorList>
    </citation>
    <scope>NUCLEOTIDE SEQUENCE [LARGE SCALE GENOMIC DNA]</scope>
    <source>
        <strain evidence="5 6">DSM 25539</strain>
    </source>
</reference>